<feature type="region of interest" description="Disordered" evidence="7">
    <location>
        <begin position="195"/>
        <end position="250"/>
    </location>
</feature>
<feature type="domain" description="FHA" evidence="9">
    <location>
        <begin position="279"/>
        <end position="339"/>
    </location>
</feature>
<keyword evidence="4 8" id="KW-0812">Transmembrane</keyword>
<dbReference type="PANTHER" id="PTHR36115:SF6">
    <property type="entry name" value="PROLINE-RICH ANTIGEN HOMOLOG"/>
    <property type="match status" value="1"/>
</dbReference>
<comment type="subcellular location">
    <subcellularLocation>
        <location evidence="1">Cell membrane</location>
        <topology evidence="1">Multi-pass membrane protein</topology>
    </subcellularLocation>
</comment>
<accession>A0A853C3M8</accession>
<dbReference type="PROSITE" id="PS50006">
    <property type="entry name" value="FHA_DOMAIN"/>
    <property type="match status" value="1"/>
</dbReference>
<dbReference type="InterPro" id="IPR008984">
    <property type="entry name" value="SMAD_FHA_dom_sf"/>
</dbReference>
<evidence type="ECO:0000256" key="6">
    <source>
        <dbReference type="ARBA" id="ARBA00023136"/>
    </source>
</evidence>
<comment type="caution">
    <text evidence="10">The sequence shown here is derived from an EMBL/GenBank/DDBJ whole genome shotgun (WGS) entry which is preliminary data.</text>
</comment>
<dbReference type="GO" id="GO:0005886">
    <property type="term" value="C:plasma membrane"/>
    <property type="evidence" value="ECO:0007669"/>
    <property type="project" value="UniProtKB-SubCell"/>
</dbReference>
<gene>
    <name evidence="10" type="ORF">HNR19_003448</name>
</gene>
<keyword evidence="5 8" id="KW-1133">Transmembrane helix</keyword>
<feature type="transmembrane region" description="Helical" evidence="8">
    <location>
        <begin position="49"/>
        <end position="74"/>
    </location>
</feature>
<name>A0A853C3M8_9ACTN</name>
<protein>
    <recommendedName>
        <fullName evidence="9">FHA domain-containing protein</fullName>
    </recommendedName>
</protein>
<evidence type="ECO:0000256" key="4">
    <source>
        <dbReference type="ARBA" id="ARBA00022692"/>
    </source>
</evidence>
<dbReference type="Proteomes" id="UP000530424">
    <property type="component" value="Unassembled WGS sequence"/>
</dbReference>
<dbReference type="InterPro" id="IPR010432">
    <property type="entry name" value="RDD"/>
</dbReference>
<dbReference type="InterPro" id="IPR051791">
    <property type="entry name" value="Pra-immunoreactive"/>
</dbReference>
<dbReference type="Pfam" id="PF00498">
    <property type="entry name" value="FHA"/>
    <property type="match status" value="1"/>
</dbReference>
<evidence type="ECO:0000256" key="8">
    <source>
        <dbReference type="SAM" id="Phobius"/>
    </source>
</evidence>
<sequence length="369" mass="38346">MTNTETGRFPAADLERRFTAFAVDRLLGWGVAAGVAAAVWQLGGTSVPVALLVFAGVAVLLGIVTAVLLGTTGLTPAKAMLGLRVVRQFDGAPIGVGAALTRVLVLGVAGLPTLGLGAATLGWTAAMDPARRRRGLHDRIGDAIVVDVRPRPEQDDVRDEQPQQLVNLTAMRLLPSPPTPAQGTPLPAVALARPDQAADAVPPPAVVPAPAPAGGSHRADGPAQTTPNGSRPDPLPAATRIPAPPPPTDAATQLREAAAATRWQVAFDTGETFEVQGLAIVGRRPEPRPGEPVRHVVPLPSTDMSLSKTHAQFQVAPDGALVVMDRGSTNGSYVVRRGMSRTLTAGRPSTLLDGDVVRFGDRTMTVKRL</sequence>
<dbReference type="AlphaFoldDB" id="A0A853C3M8"/>
<proteinExistence type="predicted"/>
<evidence type="ECO:0000256" key="7">
    <source>
        <dbReference type="SAM" id="MobiDB-lite"/>
    </source>
</evidence>
<keyword evidence="6 8" id="KW-0472">Membrane</keyword>
<organism evidence="10 11">
    <name type="scientific">Nocardioides thalensis</name>
    <dbReference type="NCBI Taxonomy" id="1914755"/>
    <lineage>
        <taxon>Bacteria</taxon>
        <taxon>Bacillati</taxon>
        <taxon>Actinomycetota</taxon>
        <taxon>Actinomycetes</taxon>
        <taxon>Propionibacteriales</taxon>
        <taxon>Nocardioidaceae</taxon>
        <taxon>Nocardioides</taxon>
    </lineage>
</organism>
<evidence type="ECO:0000259" key="9">
    <source>
        <dbReference type="PROSITE" id="PS50006"/>
    </source>
</evidence>
<dbReference type="RefSeq" id="WP_179669073.1">
    <property type="nucleotide sequence ID" value="NZ_JACCFP010000001.1"/>
</dbReference>
<keyword evidence="11" id="KW-1185">Reference proteome</keyword>
<dbReference type="EMBL" id="JACCFP010000001">
    <property type="protein sequence ID" value="NYJ02750.1"/>
    <property type="molecule type" value="Genomic_DNA"/>
</dbReference>
<dbReference type="InterPro" id="IPR000253">
    <property type="entry name" value="FHA_dom"/>
</dbReference>
<feature type="transmembrane region" description="Helical" evidence="8">
    <location>
        <begin position="26"/>
        <end position="43"/>
    </location>
</feature>
<dbReference type="Pfam" id="PF06271">
    <property type="entry name" value="RDD"/>
    <property type="match status" value="1"/>
</dbReference>
<dbReference type="PANTHER" id="PTHR36115">
    <property type="entry name" value="PROLINE-RICH ANTIGEN HOMOLOG-RELATED"/>
    <property type="match status" value="1"/>
</dbReference>
<evidence type="ECO:0000313" key="10">
    <source>
        <dbReference type="EMBL" id="NYJ02750.1"/>
    </source>
</evidence>
<keyword evidence="2" id="KW-1003">Cell membrane</keyword>
<dbReference type="Gene3D" id="2.60.200.20">
    <property type="match status" value="1"/>
</dbReference>
<evidence type="ECO:0000313" key="11">
    <source>
        <dbReference type="Proteomes" id="UP000530424"/>
    </source>
</evidence>
<dbReference type="SUPFAM" id="SSF49879">
    <property type="entry name" value="SMAD/FHA domain"/>
    <property type="match status" value="1"/>
</dbReference>
<evidence type="ECO:0000256" key="2">
    <source>
        <dbReference type="ARBA" id="ARBA00022475"/>
    </source>
</evidence>
<evidence type="ECO:0000256" key="3">
    <source>
        <dbReference type="ARBA" id="ARBA00022553"/>
    </source>
</evidence>
<evidence type="ECO:0000256" key="5">
    <source>
        <dbReference type="ARBA" id="ARBA00022989"/>
    </source>
</evidence>
<keyword evidence="3" id="KW-0597">Phosphoprotein</keyword>
<evidence type="ECO:0000256" key="1">
    <source>
        <dbReference type="ARBA" id="ARBA00004651"/>
    </source>
</evidence>
<reference evidence="10 11" key="1">
    <citation type="submission" date="2020-07" db="EMBL/GenBank/DDBJ databases">
        <title>Sequencing the genomes of 1000 actinobacteria strains.</title>
        <authorList>
            <person name="Klenk H.-P."/>
        </authorList>
    </citation>
    <scope>NUCLEOTIDE SEQUENCE [LARGE SCALE GENOMIC DNA]</scope>
    <source>
        <strain evidence="10 11">DSM 103833</strain>
    </source>
</reference>
<feature type="compositionally biased region" description="Pro residues" evidence="7">
    <location>
        <begin position="201"/>
        <end position="211"/>
    </location>
</feature>